<evidence type="ECO:0000313" key="7">
    <source>
        <dbReference type="EMBL" id="QYY80504.1"/>
    </source>
</evidence>
<dbReference type="RefSeq" id="WP_220556757.1">
    <property type="nucleotide sequence ID" value="NZ_CP071586.1"/>
</dbReference>
<organism evidence="7 8">
    <name type="scientific">Pseudomonas germanica</name>
    <dbReference type="NCBI Taxonomy" id="2815720"/>
    <lineage>
        <taxon>Bacteria</taxon>
        <taxon>Pseudomonadati</taxon>
        <taxon>Pseudomonadota</taxon>
        <taxon>Gammaproteobacteria</taxon>
        <taxon>Pseudomonadales</taxon>
        <taxon>Pseudomonadaceae</taxon>
        <taxon>Pseudomonas</taxon>
    </lineage>
</organism>
<evidence type="ECO:0000313" key="8">
    <source>
        <dbReference type="Proteomes" id="UP000824588"/>
    </source>
</evidence>
<evidence type="ECO:0000256" key="6">
    <source>
        <dbReference type="SAM" id="SignalP"/>
    </source>
</evidence>
<keyword evidence="8" id="KW-1185">Reference proteome</keyword>
<feature type="signal peptide" evidence="6">
    <location>
        <begin position="1"/>
        <end position="32"/>
    </location>
</feature>
<reference evidence="7 8" key="1">
    <citation type="journal article" date="2022" name="Int. J. Syst. Evol. Microbiol.">
        <title>Pseudomonas germanica sp. nov., isolated from Iris germanica rhizomes.</title>
        <authorList>
            <person name="Atanasov K.E."/>
            <person name="Galbis D.M."/>
            <person name="Gallego J."/>
            <person name="Serpico A."/>
            <person name="Bosch M."/>
            <person name="Altabella T."/>
            <person name="Ferrer A."/>
        </authorList>
    </citation>
    <scope>NUCLEOTIDE SEQUENCE [LARGE SCALE GENOMIC DNA]</scope>
    <source>
        <strain evidence="7 8">FIT28</strain>
    </source>
</reference>
<dbReference type="Pfam" id="PF06629">
    <property type="entry name" value="MipA"/>
    <property type="match status" value="1"/>
</dbReference>
<evidence type="ECO:0000256" key="5">
    <source>
        <dbReference type="ARBA" id="ARBA00023237"/>
    </source>
</evidence>
<comment type="similarity">
    <text evidence="2">Belongs to the MipA/OmpV family.</text>
</comment>
<evidence type="ECO:0000256" key="3">
    <source>
        <dbReference type="ARBA" id="ARBA00022729"/>
    </source>
</evidence>
<accession>A0ABX8YKR4</accession>
<proteinExistence type="inferred from homology"/>
<dbReference type="PANTHER" id="PTHR38776:SF1">
    <property type="entry name" value="MLTA-INTERACTING PROTEIN-RELATED"/>
    <property type="match status" value="1"/>
</dbReference>
<keyword evidence="3 6" id="KW-0732">Signal</keyword>
<gene>
    <name evidence="7" type="ORF">J0G10_22595</name>
</gene>
<dbReference type="InterPro" id="IPR010583">
    <property type="entry name" value="MipA"/>
</dbReference>
<protein>
    <submittedName>
        <fullName evidence="7">MipA/OmpV family protein</fullName>
    </submittedName>
</protein>
<keyword evidence="5" id="KW-0998">Cell outer membrane</keyword>
<comment type="subcellular location">
    <subcellularLocation>
        <location evidence="1">Cell outer membrane</location>
    </subcellularLocation>
</comment>
<dbReference type="EMBL" id="CP071586">
    <property type="protein sequence ID" value="QYY80504.1"/>
    <property type="molecule type" value="Genomic_DNA"/>
</dbReference>
<feature type="chain" id="PRO_5047271002" evidence="6">
    <location>
        <begin position="33"/>
        <end position="279"/>
    </location>
</feature>
<dbReference type="Proteomes" id="UP000824588">
    <property type="component" value="Chromosome"/>
</dbReference>
<dbReference type="PANTHER" id="PTHR38776">
    <property type="entry name" value="MLTA-INTERACTING PROTEIN-RELATED"/>
    <property type="match status" value="1"/>
</dbReference>
<evidence type="ECO:0000256" key="1">
    <source>
        <dbReference type="ARBA" id="ARBA00004442"/>
    </source>
</evidence>
<evidence type="ECO:0000256" key="4">
    <source>
        <dbReference type="ARBA" id="ARBA00023136"/>
    </source>
</evidence>
<sequence length="279" mass="29653">MNGITTPREFSLKLARTLLASAALLASSISLAGESSATGDQGIFGDKTSFTLGLGAAVLPRYMGSDRYRSQILPVVSIQRGIFFADTAHGLGLQFQTASGFSASAALNYDFGRKDKDSDSQAGSTDLKGMGTVDGATVADLNVAQQILPWLSVNAEAELRVAGERRGNRFRLGVEGIAYHSDSDSVTVDLDAHAGNSQYNQTYFGVTQLQSQLSGFSPFKADSGIYAYSAALNWQHMFDAHWSTVASLGVTHYTDQARGSSLVKADAEGTGLFALNYTF</sequence>
<keyword evidence="4" id="KW-0472">Membrane</keyword>
<evidence type="ECO:0000256" key="2">
    <source>
        <dbReference type="ARBA" id="ARBA00005722"/>
    </source>
</evidence>
<name>A0ABX8YKR4_9PSED</name>